<dbReference type="Pfam" id="PF01328">
    <property type="entry name" value="Peroxidase_2"/>
    <property type="match status" value="2"/>
</dbReference>
<reference evidence="10" key="1">
    <citation type="journal article" date="2015" name="Genom Data">
        <title>Draft genome sequences of Phytophthora kernoviae and Phytophthora ramorum lineage EU2 from Scotland.</title>
        <authorList>
            <person name="Sambles C."/>
            <person name="Schlenzig A."/>
            <person name="O'Neill P."/>
            <person name="Grant M."/>
            <person name="Studholme D.J."/>
        </authorList>
    </citation>
    <scope>NUCLEOTIDE SEQUENCE</scope>
    <source>
        <strain evidence="10">00238/432</strain>
    </source>
</reference>
<comment type="caution">
    <text evidence="10">The sequence shown here is derived from an EMBL/GenBank/DDBJ whole genome shotgun (WGS) entry which is preliminary data.</text>
</comment>
<protein>
    <recommendedName>
        <fullName evidence="9">Heme haloperoxidase family profile domain-containing protein</fullName>
    </recommendedName>
</protein>
<keyword evidence="6" id="KW-0408">Iron</keyword>
<evidence type="ECO:0000256" key="1">
    <source>
        <dbReference type="ARBA" id="ARBA00001970"/>
    </source>
</evidence>
<dbReference type="PROSITE" id="PS51405">
    <property type="entry name" value="HEME_HALOPEROXIDASE"/>
    <property type="match status" value="2"/>
</dbReference>
<evidence type="ECO:0000256" key="2">
    <source>
        <dbReference type="ARBA" id="ARBA00022559"/>
    </source>
</evidence>
<dbReference type="AlphaFoldDB" id="A0A8J4W5M6"/>
<name>A0A8J4W5M6_9STRA</name>
<dbReference type="PANTHER" id="PTHR33577:SF9">
    <property type="entry name" value="PEROXIDASE STCC"/>
    <property type="match status" value="1"/>
</dbReference>
<dbReference type="InterPro" id="IPR000028">
    <property type="entry name" value="Chloroperoxidase"/>
</dbReference>
<evidence type="ECO:0000256" key="6">
    <source>
        <dbReference type="ARBA" id="ARBA00023004"/>
    </source>
</evidence>
<dbReference type="GO" id="GO:0046872">
    <property type="term" value="F:metal ion binding"/>
    <property type="evidence" value="ECO:0007669"/>
    <property type="project" value="UniProtKB-KW"/>
</dbReference>
<dbReference type="GO" id="GO:0004601">
    <property type="term" value="F:peroxidase activity"/>
    <property type="evidence" value="ECO:0007669"/>
    <property type="project" value="UniProtKB-KW"/>
</dbReference>
<keyword evidence="2" id="KW-0575">Peroxidase</keyword>
<feature type="chain" id="PRO_5035249539" description="Heme haloperoxidase family profile domain-containing protein" evidence="8">
    <location>
        <begin position="23"/>
        <end position="502"/>
    </location>
</feature>
<gene>
    <name evidence="10" type="ORF">G195_007455</name>
</gene>
<evidence type="ECO:0000256" key="5">
    <source>
        <dbReference type="ARBA" id="ARBA00023002"/>
    </source>
</evidence>
<dbReference type="Proteomes" id="UP000702964">
    <property type="component" value="Unassembled WGS sequence"/>
</dbReference>
<proteinExistence type="inferred from homology"/>
<sequence length="502" mass="53241">MISFVRFITVLFAVVAVNPIASLETGYFYRPSADEMSGIAGTNATYRRSPCPALNALANHGYLPRGGINVTEDVLHDVLMSVYSLDETSTQILLALVPSMFSLDYLGTHNLVEHDASLVHTDAYFGEDPASVNETMVDDLLGRSIDGKTVGVTEVAAARANRLANCIANNPECTFSASTLKIAYIEASIFILGFGGNVNESVGVDVARAFMSEERIPEEYVVSSTVISFATNPTTHSRIHFDSLTPTTDMVSFANCITAATFAVSAFITSPVEGLDVNLLPEGTYFKPSGRLVSGVVGNTAAFHRSPCPAVNALANHGYLPRNGQNITKAVLGPAVMAVYNLDEASTATLLALVPDTFSLDYLATHNVIEHDASLIHDDEYFGGDPAKVDNKLASDLLERGEASGKLGVTELAAARKARLANSIATNPNVTFGTTQQTLAYTEASILLLGFGAKTNESVSLDVARSFLVDEKIPNGWARASSAITVAEVRATVANIIAATTA</sequence>
<dbReference type="PANTHER" id="PTHR33577">
    <property type="entry name" value="STERIGMATOCYSTIN BIOSYNTHESIS PEROXIDASE STCC-RELATED"/>
    <property type="match status" value="1"/>
</dbReference>
<feature type="domain" description="Heme haloperoxidase family profile" evidence="9">
    <location>
        <begin position="25"/>
        <end position="246"/>
    </location>
</feature>
<evidence type="ECO:0000256" key="4">
    <source>
        <dbReference type="ARBA" id="ARBA00022723"/>
    </source>
</evidence>
<evidence type="ECO:0000256" key="7">
    <source>
        <dbReference type="ARBA" id="ARBA00025795"/>
    </source>
</evidence>
<dbReference type="EMBL" id="AOFI03000227">
    <property type="protein sequence ID" value="KAF4319250.1"/>
    <property type="molecule type" value="Genomic_DNA"/>
</dbReference>
<comment type="cofactor">
    <cofactor evidence="1">
        <name>heme b</name>
        <dbReference type="ChEBI" id="CHEBI:60344"/>
    </cofactor>
</comment>
<accession>A0A8J4W5M6</accession>
<dbReference type="SUPFAM" id="SSF47571">
    <property type="entry name" value="Cloroperoxidase"/>
    <property type="match status" value="2"/>
</dbReference>
<evidence type="ECO:0000313" key="10">
    <source>
        <dbReference type="EMBL" id="KAF4319250.1"/>
    </source>
</evidence>
<organism evidence="10 11">
    <name type="scientific">Phytophthora kernoviae 00238/432</name>
    <dbReference type="NCBI Taxonomy" id="1284355"/>
    <lineage>
        <taxon>Eukaryota</taxon>
        <taxon>Sar</taxon>
        <taxon>Stramenopiles</taxon>
        <taxon>Oomycota</taxon>
        <taxon>Peronosporomycetes</taxon>
        <taxon>Peronosporales</taxon>
        <taxon>Peronosporaceae</taxon>
        <taxon>Phytophthora</taxon>
    </lineage>
</organism>
<keyword evidence="3" id="KW-0349">Heme</keyword>
<feature type="signal peptide" evidence="8">
    <location>
        <begin position="1"/>
        <end position="22"/>
    </location>
</feature>
<comment type="similarity">
    <text evidence="7">Belongs to the chloroperoxidase family.</text>
</comment>
<reference evidence="10" key="2">
    <citation type="submission" date="2020-02" db="EMBL/GenBank/DDBJ databases">
        <authorList>
            <person name="Studholme D.J."/>
        </authorList>
    </citation>
    <scope>NUCLEOTIDE SEQUENCE</scope>
    <source>
        <strain evidence="10">00238/432</strain>
    </source>
</reference>
<evidence type="ECO:0000256" key="3">
    <source>
        <dbReference type="ARBA" id="ARBA00022617"/>
    </source>
</evidence>
<evidence type="ECO:0000259" key="9">
    <source>
        <dbReference type="PROSITE" id="PS51405"/>
    </source>
</evidence>
<evidence type="ECO:0000313" key="11">
    <source>
        <dbReference type="Proteomes" id="UP000702964"/>
    </source>
</evidence>
<evidence type="ECO:0000256" key="8">
    <source>
        <dbReference type="SAM" id="SignalP"/>
    </source>
</evidence>
<dbReference type="InterPro" id="IPR036851">
    <property type="entry name" value="Chloroperoxidase-like_sf"/>
</dbReference>
<feature type="domain" description="Heme haloperoxidase family profile" evidence="9">
    <location>
        <begin position="282"/>
        <end position="491"/>
    </location>
</feature>
<keyword evidence="5" id="KW-0560">Oxidoreductase</keyword>
<dbReference type="Gene3D" id="1.10.489.10">
    <property type="entry name" value="Chloroperoxidase-like"/>
    <property type="match status" value="2"/>
</dbReference>
<keyword evidence="4" id="KW-0479">Metal-binding</keyword>
<keyword evidence="8" id="KW-0732">Signal</keyword>